<dbReference type="GO" id="GO:0019229">
    <property type="term" value="P:regulation of vasoconstriction"/>
    <property type="evidence" value="ECO:0007669"/>
    <property type="project" value="InterPro"/>
</dbReference>
<comment type="caution">
    <text evidence="14">The sequence shown here is derived from an EMBL/GenBank/DDBJ whole genome shotgun (WGS) entry which is preliminary data.</text>
</comment>
<feature type="domain" description="G-protein coupled receptors family 1 profile" evidence="13">
    <location>
        <begin position="100"/>
        <end position="181"/>
    </location>
</feature>
<dbReference type="Proteomes" id="UP000829720">
    <property type="component" value="Unassembled WGS sequence"/>
</dbReference>
<keyword evidence="2" id="KW-1003">Cell membrane</keyword>
<dbReference type="GO" id="GO:0071881">
    <property type="term" value="P:adenylate cyclase-inhibiting adrenergic receptor signaling pathway"/>
    <property type="evidence" value="ECO:0007669"/>
    <property type="project" value="UniProtKB-ARBA"/>
</dbReference>
<dbReference type="GO" id="GO:0006940">
    <property type="term" value="P:regulation of smooth muscle contraction"/>
    <property type="evidence" value="ECO:0007669"/>
    <property type="project" value="InterPro"/>
</dbReference>
<evidence type="ECO:0000256" key="2">
    <source>
        <dbReference type="ARBA" id="ARBA00022475"/>
    </source>
</evidence>
<dbReference type="PRINTS" id="PR00560">
    <property type="entry name" value="ADRENRGCA2CR"/>
</dbReference>
<keyword evidence="6 12" id="KW-0472">Membrane</keyword>
<keyword evidence="10" id="KW-0807">Transducer</keyword>
<dbReference type="FunFam" id="1.20.1070.10:FF:000100">
    <property type="entry name" value="alpha-2B adrenergic receptor"/>
    <property type="match status" value="1"/>
</dbReference>
<evidence type="ECO:0000256" key="1">
    <source>
        <dbReference type="ARBA" id="ARBA00004651"/>
    </source>
</evidence>
<protein>
    <recommendedName>
        <fullName evidence="13">G-protein coupled receptors family 1 profile domain-containing protein</fullName>
    </recommendedName>
</protein>
<evidence type="ECO:0000256" key="12">
    <source>
        <dbReference type="SAM" id="Phobius"/>
    </source>
</evidence>
<keyword evidence="4 12" id="KW-1133">Transmembrane helix</keyword>
<feature type="compositionally biased region" description="Low complexity" evidence="11">
    <location>
        <begin position="79"/>
        <end position="97"/>
    </location>
</feature>
<evidence type="ECO:0000256" key="6">
    <source>
        <dbReference type="ARBA" id="ARBA00023136"/>
    </source>
</evidence>
<dbReference type="GO" id="GO:0051379">
    <property type="term" value="F:epinephrine binding"/>
    <property type="evidence" value="ECO:0007669"/>
    <property type="project" value="TreeGrafter"/>
</dbReference>
<keyword evidence="5" id="KW-0297">G-protein coupled receptor</keyword>
<feature type="compositionally biased region" description="Basic residues" evidence="11">
    <location>
        <begin position="103"/>
        <end position="114"/>
    </location>
</feature>
<dbReference type="AlphaFoldDB" id="A0A8T3CFY5"/>
<dbReference type="GO" id="GO:0005886">
    <property type="term" value="C:plasma membrane"/>
    <property type="evidence" value="ECO:0007669"/>
    <property type="project" value="UniProtKB-SubCell"/>
</dbReference>
<dbReference type="EMBL" id="JAERUA010000023">
    <property type="protein sequence ID" value="KAI1883496.1"/>
    <property type="molecule type" value="Genomic_DNA"/>
</dbReference>
<feature type="transmembrane region" description="Helical" evidence="12">
    <location>
        <begin position="124"/>
        <end position="145"/>
    </location>
</feature>
<evidence type="ECO:0000256" key="7">
    <source>
        <dbReference type="ARBA" id="ARBA00023157"/>
    </source>
</evidence>
<name>A0A8T3CFY5_9TELE</name>
<evidence type="ECO:0000313" key="15">
    <source>
        <dbReference type="Proteomes" id="UP000829720"/>
    </source>
</evidence>
<organism evidence="14 15">
    <name type="scientific">Albula goreensis</name>
    <dbReference type="NCBI Taxonomy" id="1534307"/>
    <lineage>
        <taxon>Eukaryota</taxon>
        <taxon>Metazoa</taxon>
        <taxon>Chordata</taxon>
        <taxon>Craniata</taxon>
        <taxon>Vertebrata</taxon>
        <taxon>Euteleostomi</taxon>
        <taxon>Actinopterygii</taxon>
        <taxon>Neopterygii</taxon>
        <taxon>Teleostei</taxon>
        <taxon>Albuliformes</taxon>
        <taxon>Albulidae</taxon>
        <taxon>Albula</taxon>
    </lineage>
</organism>
<evidence type="ECO:0000259" key="13">
    <source>
        <dbReference type="PROSITE" id="PS50262"/>
    </source>
</evidence>
<evidence type="ECO:0000256" key="3">
    <source>
        <dbReference type="ARBA" id="ARBA00022692"/>
    </source>
</evidence>
<reference evidence="14" key="1">
    <citation type="submission" date="2021-01" db="EMBL/GenBank/DDBJ databases">
        <authorList>
            <person name="Zahm M."/>
            <person name="Roques C."/>
            <person name="Cabau C."/>
            <person name="Klopp C."/>
            <person name="Donnadieu C."/>
            <person name="Jouanno E."/>
            <person name="Lampietro C."/>
            <person name="Louis A."/>
            <person name="Herpin A."/>
            <person name="Echchiki A."/>
            <person name="Berthelot C."/>
            <person name="Parey E."/>
            <person name="Roest-Crollius H."/>
            <person name="Braasch I."/>
            <person name="Postlethwait J."/>
            <person name="Bobe J."/>
            <person name="Montfort J."/>
            <person name="Bouchez O."/>
            <person name="Begum T."/>
            <person name="Mejri S."/>
            <person name="Adams A."/>
            <person name="Chen W.-J."/>
            <person name="Guiguen Y."/>
        </authorList>
    </citation>
    <scope>NUCLEOTIDE SEQUENCE</scope>
    <source>
        <tissue evidence="14">Blood</tissue>
    </source>
</reference>
<evidence type="ECO:0000256" key="9">
    <source>
        <dbReference type="ARBA" id="ARBA00023180"/>
    </source>
</evidence>
<comment type="subcellular location">
    <subcellularLocation>
        <location evidence="1">Cell membrane</location>
        <topology evidence="1">Multi-pass membrane protein</topology>
    </subcellularLocation>
</comment>
<keyword evidence="9" id="KW-0325">Glycoprotein</keyword>
<dbReference type="Pfam" id="PF00001">
    <property type="entry name" value="7tm_1"/>
    <property type="match status" value="1"/>
</dbReference>
<feature type="region of interest" description="Disordered" evidence="11">
    <location>
        <begin position="1"/>
        <end position="114"/>
    </location>
</feature>
<evidence type="ECO:0000256" key="10">
    <source>
        <dbReference type="ARBA" id="ARBA00023224"/>
    </source>
</evidence>
<dbReference type="InterPro" id="IPR017452">
    <property type="entry name" value="GPCR_Rhodpsn_7TM"/>
</dbReference>
<dbReference type="PANTHER" id="PTHR24248">
    <property type="entry name" value="ADRENERGIC RECEPTOR-RELATED G-PROTEIN COUPLED RECEPTOR"/>
    <property type="match status" value="1"/>
</dbReference>
<dbReference type="PROSITE" id="PS50262">
    <property type="entry name" value="G_PROTEIN_RECEP_F1_2"/>
    <property type="match status" value="1"/>
</dbReference>
<keyword evidence="8" id="KW-0675">Receptor</keyword>
<sequence>MSEKRPGADGSPQTENGHSKGVSLKVNGEKENGHCQPLPDEQKPREKDEVDQEDSSSSEGKTKKPREQSSKKDRRSSRKNSSLSKNSSRISRTSNRSIDLFTSRRRRRNTASRKKISQAREKRFTFVLAVVMGVFVVCWFPFFFSYSLYGVCRKSCEIPDTLFKFFFWIGYCNSSLNPVIYTIFNQDFRRAFQKILCKSWQKSF</sequence>
<keyword evidence="7" id="KW-1015">Disulfide bond</keyword>
<feature type="compositionally biased region" description="Basic and acidic residues" evidence="11">
    <location>
        <begin position="60"/>
        <end position="71"/>
    </location>
</feature>
<gene>
    <name evidence="14" type="ORF">AGOR_G00232040</name>
</gene>
<evidence type="ECO:0000256" key="8">
    <source>
        <dbReference type="ARBA" id="ARBA00023170"/>
    </source>
</evidence>
<keyword evidence="3 12" id="KW-0812">Transmembrane</keyword>
<feature type="transmembrane region" description="Helical" evidence="12">
    <location>
        <begin position="165"/>
        <end position="184"/>
    </location>
</feature>
<dbReference type="InterPro" id="IPR000276">
    <property type="entry name" value="GPCR_Rhodpsn"/>
</dbReference>
<evidence type="ECO:0000313" key="14">
    <source>
        <dbReference type="EMBL" id="KAI1883496.1"/>
    </source>
</evidence>
<dbReference type="PRINTS" id="PR00237">
    <property type="entry name" value="GPCRRHODOPSN"/>
</dbReference>
<dbReference type="SUPFAM" id="SSF81321">
    <property type="entry name" value="Family A G protein-coupled receptor-like"/>
    <property type="match status" value="1"/>
</dbReference>
<evidence type="ECO:0000256" key="4">
    <source>
        <dbReference type="ARBA" id="ARBA00022989"/>
    </source>
</evidence>
<evidence type="ECO:0000256" key="11">
    <source>
        <dbReference type="SAM" id="MobiDB-lite"/>
    </source>
</evidence>
<dbReference type="GO" id="GO:0030168">
    <property type="term" value="P:platelet activation"/>
    <property type="evidence" value="ECO:0007669"/>
    <property type="project" value="InterPro"/>
</dbReference>
<dbReference type="PANTHER" id="PTHR24248:SF25">
    <property type="entry name" value="ALPHA-2C ADRENERGIC RECEPTOR"/>
    <property type="match status" value="1"/>
</dbReference>
<accession>A0A8T3CFY5</accession>
<dbReference type="GO" id="GO:0004938">
    <property type="term" value="F:alpha2-adrenergic receptor activity"/>
    <property type="evidence" value="ECO:0007669"/>
    <property type="project" value="InterPro"/>
</dbReference>
<proteinExistence type="predicted"/>
<keyword evidence="15" id="KW-1185">Reference proteome</keyword>
<dbReference type="Gene3D" id="1.20.1070.10">
    <property type="entry name" value="Rhodopsin 7-helix transmembrane proteins"/>
    <property type="match status" value="1"/>
</dbReference>
<evidence type="ECO:0000256" key="5">
    <source>
        <dbReference type="ARBA" id="ARBA00023040"/>
    </source>
</evidence>
<dbReference type="OrthoDB" id="5975661at2759"/>
<dbReference type="InterPro" id="IPR000735">
    <property type="entry name" value="ADRA2C_rcpt"/>
</dbReference>